<reference evidence="1" key="1">
    <citation type="submission" date="2020-03" db="EMBL/GenBank/DDBJ databases">
        <title>The deep terrestrial virosphere.</title>
        <authorList>
            <person name="Holmfeldt K."/>
            <person name="Nilsson E."/>
            <person name="Simone D."/>
            <person name="Lopez-Fernandez M."/>
            <person name="Wu X."/>
            <person name="de Brujin I."/>
            <person name="Lundin D."/>
            <person name="Andersson A."/>
            <person name="Bertilsson S."/>
            <person name="Dopson M."/>
        </authorList>
    </citation>
    <scope>NUCLEOTIDE SEQUENCE</scope>
    <source>
        <strain evidence="1">MM415B00334</strain>
    </source>
</reference>
<gene>
    <name evidence="1" type="ORF">MM415B00334_0018</name>
</gene>
<protein>
    <submittedName>
        <fullName evidence="1">Uncharacterized protein</fullName>
    </submittedName>
</protein>
<evidence type="ECO:0000313" key="1">
    <source>
        <dbReference type="EMBL" id="QJA66765.1"/>
    </source>
</evidence>
<dbReference type="InterPro" id="IPR010982">
    <property type="entry name" value="Lambda_DNA-bd_dom_sf"/>
</dbReference>
<name>A0A6M3JC63_9ZZZZ</name>
<organism evidence="1">
    <name type="scientific">viral metagenome</name>
    <dbReference type="NCBI Taxonomy" id="1070528"/>
    <lineage>
        <taxon>unclassified sequences</taxon>
        <taxon>metagenomes</taxon>
        <taxon>organismal metagenomes</taxon>
    </lineage>
</organism>
<dbReference type="EMBL" id="MT141560">
    <property type="protein sequence ID" value="QJA66765.1"/>
    <property type="molecule type" value="Genomic_DNA"/>
</dbReference>
<dbReference type="SUPFAM" id="SSF47413">
    <property type="entry name" value="lambda repressor-like DNA-binding domains"/>
    <property type="match status" value="1"/>
</dbReference>
<dbReference type="AlphaFoldDB" id="A0A6M3JC63"/>
<sequence length="91" mass="10072">MSRVKPQSRSQVRAQGEQKMNTIATIIKNSTLSLAEISRRLIIAGHKADASYVGRIARGEVMPSVELGMDIADILGVDPRLIEWRPEEVSK</sequence>
<dbReference type="CDD" id="cd00093">
    <property type="entry name" value="HTH_XRE"/>
    <property type="match status" value="1"/>
</dbReference>
<accession>A0A6M3JC63</accession>
<dbReference type="GO" id="GO:0003677">
    <property type="term" value="F:DNA binding"/>
    <property type="evidence" value="ECO:0007669"/>
    <property type="project" value="InterPro"/>
</dbReference>
<proteinExistence type="predicted"/>
<dbReference type="InterPro" id="IPR001387">
    <property type="entry name" value="Cro/C1-type_HTH"/>
</dbReference>